<evidence type="ECO:0000313" key="8">
    <source>
        <dbReference type="EMBL" id="KAA6129290.1"/>
    </source>
</evidence>
<gene>
    <name evidence="8" type="ORF">F1599_05995</name>
</gene>
<dbReference type="InterPro" id="IPR015421">
    <property type="entry name" value="PyrdxlP-dep_Trfase_major"/>
</dbReference>
<sequence>MTSTDATMFPFASAFQQPVGSPIRELFPYLSRPGMISFAGGYPAASTFDTAAIGQCMAEALASHPAECLQYGATEGVPALREALSRQMGQAGAPTPAERILVTSGSQQGFDFLVRAFVEPGVPVIVEAPTYPAAIQALRLAGARLVPVRADAEGIDTVALDQCLRDCAPAERPRLIYLVPTFANPTGATLSLRRRQEVLRLAAQYELLVIEDDPYGCLAFDGAPPATLLSMANGEPALRDRIIYLGSLSKTVAPGLRIGWMAAHPDVVRRAVLAKQASDLCTPPWIQRAMAAYLDAGHLRGQIARIVAVYRDKRDAMVSALDRELGGRVDYARPGGGMFVWASLPEGVDSTALLREAIEENVLFVPGKAFHVATGQPSPALRLSFATPSVAEIEEGVRRLARALARV</sequence>
<comment type="caution">
    <text evidence="8">The sequence shown here is derived from an EMBL/GenBank/DDBJ whole genome shotgun (WGS) entry which is preliminary data.</text>
</comment>
<dbReference type="Proteomes" id="UP000324324">
    <property type="component" value="Unassembled WGS sequence"/>
</dbReference>
<accession>A0A5M8B5U5</accession>
<organism evidence="8 9">
    <name type="scientific">Cupriavidus cauae</name>
    <dbReference type="NCBI Taxonomy" id="2608999"/>
    <lineage>
        <taxon>Bacteria</taxon>
        <taxon>Pseudomonadati</taxon>
        <taxon>Pseudomonadota</taxon>
        <taxon>Betaproteobacteria</taxon>
        <taxon>Burkholderiales</taxon>
        <taxon>Burkholderiaceae</taxon>
        <taxon>Cupriavidus</taxon>
    </lineage>
</organism>
<evidence type="ECO:0000259" key="7">
    <source>
        <dbReference type="Pfam" id="PF00155"/>
    </source>
</evidence>
<proteinExistence type="inferred from homology"/>
<dbReference type="RefSeq" id="WP_150082513.1">
    <property type="nucleotide sequence ID" value="NZ_VWRN01000019.1"/>
</dbReference>
<feature type="domain" description="Aminotransferase class I/classII large" evidence="7">
    <location>
        <begin position="62"/>
        <end position="400"/>
    </location>
</feature>
<reference evidence="8 9" key="1">
    <citation type="submission" date="2019-09" db="EMBL/GenBank/DDBJ databases">
        <title>Isolation of a novel species in the genus Cupriavidus from patients with sepsis using whole genome sequencing.</title>
        <authorList>
            <person name="Kweon O.J."/>
            <person name="Lee M.-K."/>
        </authorList>
    </citation>
    <scope>NUCLEOTIDE SEQUENCE [LARGE SCALE GENOMIC DNA]</scope>
    <source>
        <strain evidence="8 9">MKL-01</strain>
    </source>
</reference>
<dbReference type="GO" id="GO:0030170">
    <property type="term" value="F:pyridoxal phosphate binding"/>
    <property type="evidence" value="ECO:0007669"/>
    <property type="project" value="InterPro"/>
</dbReference>
<protein>
    <submittedName>
        <fullName evidence="8">PLP-dependent aminotransferase family protein</fullName>
    </submittedName>
</protein>
<comment type="subunit">
    <text evidence="3">Homodimer.</text>
</comment>
<dbReference type="GO" id="GO:1901605">
    <property type="term" value="P:alpha-amino acid metabolic process"/>
    <property type="evidence" value="ECO:0007669"/>
    <property type="project" value="TreeGrafter"/>
</dbReference>
<dbReference type="CDD" id="cd00609">
    <property type="entry name" value="AAT_like"/>
    <property type="match status" value="1"/>
</dbReference>
<keyword evidence="5 8" id="KW-0808">Transferase</keyword>
<dbReference type="Pfam" id="PF00155">
    <property type="entry name" value="Aminotran_1_2"/>
    <property type="match status" value="1"/>
</dbReference>
<evidence type="ECO:0000256" key="6">
    <source>
        <dbReference type="ARBA" id="ARBA00022898"/>
    </source>
</evidence>
<comment type="cofactor">
    <cofactor evidence="1">
        <name>pyridoxal 5'-phosphate</name>
        <dbReference type="ChEBI" id="CHEBI:597326"/>
    </cofactor>
</comment>
<comment type="similarity">
    <text evidence="2">Belongs to the class-I pyridoxal-phosphate-dependent aminotransferase family.</text>
</comment>
<dbReference type="Gene3D" id="3.40.640.10">
    <property type="entry name" value="Type I PLP-dependent aspartate aminotransferase-like (Major domain)"/>
    <property type="match status" value="1"/>
</dbReference>
<dbReference type="FunFam" id="3.40.640.10:FF:000053">
    <property type="entry name" value="Aminotransferase, class I"/>
    <property type="match status" value="1"/>
</dbReference>
<dbReference type="PANTHER" id="PTHR42790">
    <property type="entry name" value="AMINOTRANSFERASE"/>
    <property type="match status" value="1"/>
</dbReference>
<dbReference type="SUPFAM" id="SSF53383">
    <property type="entry name" value="PLP-dependent transferases"/>
    <property type="match status" value="1"/>
</dbReference>
<evidence type="ECO:0000256" key="3">
    <source>
        <dbReference type="ARBA" id="ARBA00011738"/>
    </source>
</evidence>
<dbReference type="InterPro" id="IPR015422">
    <property type="entry name" value="PyrdxlP-dep_Trfase_small"/>
</dbReference>
<dbReference type="GO" id="GO:0008483">
    <property type="term" value="F:transaminase activity"/>
    <property type="evidence" value="ECO:0007669"/>
    <property type="project" value="UniProtKB-KW"/>
</dbReference>
<dbReference type="AlphaFoldDB" id="A0A5M8B5U5"/>
<keyword evidence="6" id="KW-0663">Pyridoxal phosphate</keyword>
<name>A0A5M8B5U5_9BURK</name>
<dbReference type="Gene3D" id="3.90.1150.10">
    <property type="entry name" value="Aspartate Aminotransferase, domain 1"/>
    <property type="match status" value="1"/>
</dbReference>
<evidence type="ECO:0000256" key="5">
    <source>
        <dbReference type="ARBA" id="ARBA00022679"/>
    </source>
</evidence>
<dbReference type="InterPro" id="IPR015424">
    <property type="entry name" value="PyrdxlP-dep_Trfase"/>
</dbReference>
<keyword evidence="4 8" id="KW-0032">Aminotransferase</keyword>
<dbReference type="InterPro" id="IPR050859">
    <property type="entry name" value="Class-I_PLP-dep_aminotransf"/>
</dbReference>
<dbReference type="EMBL" id="VWRN01000019">
    <property type="protein sequence ID" value="KAA6129290.1"/>
    <property type="molecule type" value="Genomic_DNA"/>
</dbReference>
<evidence type="ECO:0000256" key="1">
    <source>
        <dbReference type="ARBA" id="ARBA00001933"/>
    </source>
</evidence>
<evidence type="ECO:0000313" key="9">
    <source>
        <dbReference type="Proteomes" id="UP000324324"/>
    </source>
</evidence>
<evidence type="ECO:0000256" key="4">
    <source>
        <dbReference type="ARBA" id="ARBA00022576"/>
    </source>
</evidence>
<dbReference type="PANTHER" id="PTHR42790:SF19">
    <property type="entry name" value="KYNURENINE_ALPHA-AMINOADIPATE AMINOTRANSFERASE, MITOCHONDRIAL"/>
    <property type="match status" value="1"/>
</dbReference>
<keyword evidence="9" id="KW-1185">Reference proteome</keyword>
<dbReference type="InterPro" id="IPR004839">
    <property type="entry name" value="Aminotransferase_I/II_large"/>
</dbReference>
<evidence type="ECO:0000256" key="2">
    <source>
        <dbReference type="ARBA" id="ARBA00007441"/>
    </source>
</evidence>